<evidence type="ECO:0000313" key="2">
    <source>
        <dbReference type="EMBL" id="GEQ06809.1"/>
    </source>
</evidence>
<dbReference type="RefSeq" id="WP_042739552.1">
    <property type="nucleotide sequence ID" value="NZ_BKAX01000011.1"/>
</dbReference>
<sequence length="168" mass="19341">MDVRFPIGALELPDKITLRHIDEWLNEIEHYIEDLLATVIDLDEDALQKKYREGSWNVRELVHHIADSQLNMYHRLKLALTDDNPKVVPFNQDEWIQTKDNDLPVQISVQLLDGLNKRIVAVGRTLKEQQINRTFSLVGEGSISVGETIAKLSWHQSHHLAHIKIALS</sequence>
<reference evidence="2 5" key="2">
    <citation type="submission" date="2019-07" db="EMBL/GenBank/DDBJ databases">
        <title>Whole genome shotgun sequence of Staphylococcus gallinarum NBRC 109767.</title>
        <authorList>
            <person name="Hosoyama A."/>
            <person name="Uohara A."/>
            <person name="Ohji S."/>
            <person name="Ichikawa N."/>
        </authorList>
    </citation>
    <scope>NUCLEOTIDE SEQUENCE [LARGE SCALE GENOMIC DNA]</scope>
    <source>
        <strain evidence="2 5">NBRC 109767</strain>
    </source>
</reference>
<dbReference type="Pfam" id="PF12867">
    <property type="entry name" value="DinB_2"/>
    <property type="match status" value="1"/>
</dbReference>
<dbReference type="InterPro" id="IPR024775">
    <property type="entry name" value="DinB-like"/>
</dbReference>
<proteinExistence type="predicted"/>
<accession>A0A0D0QUU6</accession>
<dbReference type="EMBL" id="BKAX01000011">
    <property type="protein sequence ID" value="GEQ06809.1"/>
    <property type="molecule type" value="Genomic_DNA"/>
</dbReference>
<dbReference type="Proteomes" id="UP000321057">
    <property type="component" value="Unassembled WGS sequence"/>
</dbReference>
<dbReference type="GO" id="GO:0016787">
    <property type="term" value="F:hydrolase activity"/>
    <property type="evidence" value="ECO:0007669"/>
    <property type="project" value="UniProtKB-KW"/>
</dbReference>
<evidence type="ECO:0000313" key="3">
    <source>
        <dbReference type="EMBL" id="SUM30729.1"/>
    </source>
</evidence>
<reference evidence="3 4" key="1">
    <citation type="submission" date="2018-06" db="EMBL/GenBank/DDBJ databases">
        <authorList>
            <consortium name="Pathogen Informatics"/>
            <person name="Doyle S."/>
        </authorList>
    </citation>
    <scope>NUCLEOTIDE SEQUENCE [LARGE SCALE GENOMIC DNA]</scope>
    <source>
        <strain evidence="3 4">NCTC12195</strain>
    </source>
</reference>
<dbReference type="NCBIfam" id="NF009807">
    <property type="entry name" value="PRK13291.1"/>
    <property type="match status" value="1"/>
</dbReference>
<name>A0A0D0QUU6_STAGA</name>
<dbReference type="AlphaFoldDB" id="A0A0D0QUU6"/>
<dbReference type="OrthoDB" id="9796039at2"/>
<feature type="domain" description="DinB-like" evidence="1">
    <location>
        <begin position="33"/>
        <end position="163"/>
    </location>
</feature>
<organism evidence="3 4">
    <name type="scientific">Staphylococcus gallinarum</name>
    <dbReference type="NCBI Taxonomy" id="1293"/>
    <lineage>
        <taxon>Bacteria</taxon>
        <taxon>Bacillati</taxon>
        <taxon>Bacillota</taxon>
        <taxon>Bacilli</taxon>
        <taxon>Bacillales</taxon>
        <taxon>Staphylococcaceae</taxon>
        <taxon>Staphylococcus</taxon>
    </lineage>
</organism>
<gene>
    <name evidence="3" type="primary">yfiT</name>
    <name evidence="3" type="ORF">NCTC12195_00129</name>
    <name evidence="2" type="ORF">SGA02_26370</name>
</gene>
<dbReference type="STRING" id="1293.SH09_10245"/>
<evidence type="ECO:0000313" key="4">
    <source>
        <dbReference type="Proteomes" id="UP000255277"/>
    </source>
</evidence>
<keyword evidence="3" id="KW-0378">Hydrolase</keyword>
<dbReference type="EC" id="3.-.-.-" evidence="3"/>
<evidence type="ECO:0000259" key="1">
    <source>
        <dbReference type="Pfam" id="PF12867"/>
    </source>
</evidence>
<protein>
    <submittedName>
        <fullName evidence="3">Metal-dependent hydrolase</fullName>
        <ecNumber evidence="3">3.-.-.-</ecNumber>
    </submittedName>
</protein>
<dbReference type="InterPro" id="IPR034660">
    <property type="entry name" value="DinB/YfiT-like"/>
</dbReference>
<keyword evidence="5" id="KW-1185">Reference proteome</keyword>
<dbReference type="EMBL" id="UHDK01000001">
    <property type="protein sequence ID" value="SUM30729.1"/>
    <property type="molecule type" value="Genomic_DNA"/>
</dbReference>
<dbReference type="SUPFAM" id="SSF109854">
    <property type="entry name" value="DinB/YfiT-like putative metalloenzymes"/>
    <property type="match status" value="1"/>
</dbReference>
<evidence type="ECO:0000313" key="5">
    <source>
        <dbReference type="Proteomes" id="UP000321057"/>
    </source>
</evidence>
<dbReference type="Proteomes" id="UP000255277">
    <property type="component" value="Unassembled WGS sequence"/>
</dbReference>
<dbReference type="Gene3D" id="1.20.120.450">
    <property type="entry name" value="dinb family like domain"/>
    <property type="match status" value="1"/>
</dbReference>